<evidence type="ECO:0000313" key="2">
    <source>
        <dbReference type="Proteomes" id="UP000481872"/>
    </source>
</evidence>
<name>A0A6M0H3W9_9CLOT</name>
<organism evidence="1 2">
    <name type="scientific">Clostridium senegalense</name>
    <dbReference type="NCBI Taxonomy" id="1465809"/>
    <lineage>
        <taxon>Bacteria</taxon>
        <taxon>Bacillati</taxon>
        <taxon>Bacillota</taxon>
        <taxon>Clostridia</taxon>
        <taxon>Eubacteriales</taxon>
        <taxon>Clostridiaceae</taxon>
        <taxon>Clostridium</taxon>
    </lineage>
</organism>
<gene>
    <name evidence="1" type="ORF">G3M99_06735</name>
</gene>
<evidence type="ECO:0000313" key="1">
    <source>
        <dbReference type="EMBL" id="NEU04561.1"/>
    </source>
</evidence>
<protein>
    <submittedName>
        <fullName evidence="1">Uncharacterized protein</fullName>
    </submittedName>
</protein>
<keyword evidence="2" id="KW-1185">Reference proteome</keyword>
<proteinExistence type="predicted"/>
<reference evidence="1 2" key="1">
    <citation type="submission" date="2020-02" db="EMBL/GenBank/DDBJ databases">
        <title>Genome assembly of a novel Clostridium senegalense strain.</title>
        <authorList>
            <person name="Gupta T.B."/>
            <person name="Jauregui R."/>
            <person name="Maclean P."/>
            <person name="Nawarathana A."/>
            <person name="Brightwell G."/>
        </authorList>
    </citation>
    <scope>NUCLEOTIDE SEQUENCE [LARGE SCALE GENOMIC DNA]</scope>
    <source>
        <strain evidence="1 2">AGRFS4</strain>
    </source>
</reference>
<dbReference type="AlphaFoldDB" id="A0A6M0H3W9"/>
<comment type="caution">
    <text evidence="1">The sequence shown here is derived from an EMBL/GenBank/DDBJ whole genome shotgun (WGS) entry which is preliminary data.</text>
</comment>
<accession>A0A6M0H3W9</accession>
<sequence>MPKKTSKNNDLLNSVRDTTSPKVYDLLLKLVNNGDDDLANMVLKIDYLIEYASNCVKARDYLNGREALEGAKCRIKTLKEKNVDTDYLEYLFEGINKKCK</sequence>
<dbReference type="RefSeq" id="WP_199869614.1">
    <property type="nucleotide sequence ID" value="NZ_JAAGPU010000009.1"/>
</dbReference>
<dbReference type="Proteomes" id="UP000481872">
    <property type="component" value="Unassembled WGS sequence"/>
</dbReference>
<dbReference type="EMBL" id="JAAGPU010000009">
    <property type="protein sequence ID" value="NEU04561.1"/>
    <property type="molecule type" value="Genomic_DNA"/>
</dbReference>